<feature type="compositionally biased region" description="Basic residues" evidence="1">
    <location>
        <begin position="144"/>
        <end position="160"/>
    </location>
</feature>
<evidence type="ECO:0000313" key="4">
    <source>
        <dbReference type="Proteomes" id="UP001160148"/>
    </source>
</evidence>
<evidence type="ECO:0000259" key="2">
    <source>
        <dbReference type="SMART" id="SM00597"/>
    </source>
</evidence>
<comment type="caution">
    <text evidence="3">The sequence shown here is derived from an EMBL/GenBank/DDBJ whole genome shotgun (WGS) entry which is preliminary data.</text>
</comment>
<dbReference type="Proteomes" id="UP001160148">
    <property type="component" value="Unassembled WGS sequence"/>
</dbReference>
<dbReference type="PANTHER" id="PTHR45749:SF37">
    <property type="entry name" value="OS05G0311600 PROTEIN"/>
    <property type="match status" value="1"/>
</dbReference>
<dbReference type="Pfam" id="PF14291">
    <property type="entry name" value="DUF4371"/>
    <property type="match status" value="1"/>
</dbReference>
<gene>
    <name evidence="3" type="ORF">MEUPH1_LOCUS10804</name>
</gene>
<dbReference type="EMBL" id="CARXXK010000002">
    <property type="protein sequence ID" value="CAI6354874.1"/>
    <property type="molecule type" value="Genomic_DNA"/>
</dbReference>
<dbReference type="InterPro" id="IPR006580">
    <property type="entry name" value="Znf_TTF"/>
</dbReference>
<reference evidence="3 4" key="1">
    <citation type="submission" date="2023-01" db="EMBL/GenBank/DDBJ databases">
        <authorList>
            <person name="Whitehead M."/>
        </authorList>
    </citation>
    <scope>NUCLEOTIDE SEQUENCE [LARGE SCALE GENOMIC DNA]</scope>
</reference>
<dbReference type="AlphaFoldDB" id="A0AAV0WG04"/>
<name>A0AAV0WG04_9HEMI</name>
<feature type="region of interest" description="Disordered" evidence="1">
    <location>
        <begin position="139"/>
        <end position="160"/>
    </location>
</feature>
<accession>A0AAV0WG04</accession>
<feature type="domain" description="TTF-type" evidence="2">
    <location>
        <begin position="86"/>
        <end position="182"/>
    </location>
</feature>
<dbReference type="PANTHER" id="PTHR45749">
    <property type="match status" value="1"/>
</dbReference>
<proteinExistence type="predicted"/>
<protein>
    <recommendedName>
        <fullName evidence="2">TTF-type domain-containing protein</fullName>
    </recommendedName>
</protein>
<organism evidence="3 4">
    <name type="scientific">Macrosiphum euphorbiae</name>
    <name type="common">potato aphid</name>
    <dbReference type="NCBI Taxonomy" id="13131"/>
    <lineage>
        <taxon>Eukaryota</taxon>
        <taxon>Metazoa</taxon>
        <taxon>Ecdysozoa</taxon>
        <taxon>Arthropoda</taxon>
        <taxon>Hexapoda</taxon>
        <taxon>Insecta</taxon>
        <taxon>Pterygota</taxon>
        <taxon>Neoptera</taxon>
        <taxon>Paraneoptera</taxon>
        <taxon>Hemiptera</taxon>
        <taxon>Sternorrhyncha</taxon>
        <taxon>Aphidomorpha</taxon>
        <taxon>Aphidoidea</taxon>
        <taxon>Aphididae</taxon>
        <taxon>Macrosiphini</taxon>
        <taxon>Macrosiphum</taxon>
    </lineage>
</organism>
<sequence length="369" mass="41278">MSKKLFAIFNVNNPPSSSSVVSVCTNVIDDNYPNDTLSSSQGSIATVESLEPIKVPEPETCDLGTLLTGPARPVLESYPKTIFGKQNRGFNSVYYSSFSWLEYSIRHDAIYCFCCRNFSIASDYNDSTFTSIGSNNWKKLSGSRGKKGNKQSKLHGHSTSKQHLTCMAKWEAYISTITTGSVHSQVASSHKLLVEKNVQYIKTLVDITLFLSCQGLAFRGHEESKLSLNQGNFKEICSLIAKHYPEFAEKFQNTTNYTSHAVQDELANLCAENIRHKIIKEIEDTKVFGIMCFKQEQMSLCVRYTVGLNIVERFLGFIDVSDKQDAESLSAHIFAYLTKNNMDTFHVVAQSYDGANAMSGLWKVQWCSG</sequence>
<evidence type="ECO:0000313" key="3">
    <source>
        <dbReference type="EMBL" id="CAI6354874.1"/>
    </source>
</evidence>
<dbReference type="InterPro" id="IPR025398">
    <property type="entry name" value="DUF4371"/>
</dbReference>
<keyword evidence="4" id="KW-1185">Reference proteome</keyword>
<evidence type="ECO:0000256" key="1">
    <source>
        <dbReference type="SAM" id="MobiDB-lite"/>
    </source>
</evidence>
<dbReference type="SMART" id="SM00597">
    <property type="entry name" value="ZnF_TTF"/>
    <property type="match status" value="1"/>
</dbReference>